<dbReference type="SUPFAM" id="SSF51445">
    <property type="entry name" value="(Trans)glycosidases"/>
    <property type="match status" value="1"/>
</dbReference>
<keyword evidence="4" id="KW-0812">Transmembrane</keyword>
<dbReference type="PANTHER" id="PTHR10357">
    <property type="entry name" value="ALPHA-AMYLASE FAMILY MEMBER"/>
    <property type="match status" value="1"/>
</dbReference>
<dbReference type="SUPFAM" id="SSF51011">
    <property type="entry name" value="Glycosyl hydrolase domain"/>
    <property type="match status" value="1"/>
</dbReference>
<evidence type="ECO:0000256" key="1">
    <source>
        <dbReference type="ARBA" id="ARBA00001913"/>
    </source>
</evidence>
<dbReference type="Pfam" id="PF22026">
    <property type="entry name" value="Alpha-amylase_C_2"/>
    <property type="match status" value="1"/>
</dbReference>
<dbReference type="PANTHER" id="PTHR10357:SF215">
    <property type="entry name" value="ALPHA-AMYLASE 1"/>
    <property type="match status" value="1"/>
</dbReference>
<dbReference type="InterPro" id="IPR013780">
    <property type="entry name" value="Glyco_hydro_b"/>
</dbReference>
<accession>A0A1Q2L3U1</accession>
<feature type="transmembrane region" description="Helical" evidence="4">
    <location>
        <begin position="431"/>
        <end position="451"/>
    </location>
</feature>
<evidence type="ECO:0000313" key="6">
    <source>
        <dbReference type="EMBL" id="AQQ55120.1"/>
    </source>
</evidence>
<dbReference type="InterPro" id="IPR006047">
    <property type="entry name" value="GH13_cat_dom"/>
</dbReference>
<dbReference type="GO" id="GO:0046872">
    <property type="term" value="F:metal ion binding"/>
    <property type="evidence" value="ECO:0007669"/>
    <property type="project" value="UniProtKB-KW"/>
</dbReference>
<keyword evidence="4" id="KW-0472">Membrane</keyword>
<comment type="cofactor">
    <cofactor evidence="1">
        <name>Ca(2+)</name>
        <dbReference type="ChEBI" id="CHEBI:29108"/>
    </cofactor>
</comment>
<dbReference type="Gene3D" id="2.60.40.1180">
    <property type="entry name" value="Golgi alpha-mannosidase II"/>
    <property type="match status" value="1"/>
</dbReference>
<keyword evidence="3" id="KW-0732">Signal</keyword>
<evidence type="ECO:0000256" key="2">
    <source>
        <dbReference type="ARBA" id="ARBA00022723"/>
    </source>
</evidence>
<keyword evidence="7" id="KW-1185">Reference proteome</keyword>
<dbReference type="GO" id="GO:0016829">
    <property type="term" value="F:lyase activity"/>
    <property type="evidence" value="ECO:0007669"/>
    <property type="project" value="UniProtKB-KW"/>
</dbReference>
<keyword evidence="4" id="KW-1133">Transmembrane helix</keyword>
<dbReference type="Proteomes" id="UP000188184">
    <property type="component" value="Chromosome"/>
</dbReference>
<dbReference type="EMBL" id="CP019640">
    <property type="protein sequence ID" value="AQQ55120.1"/>
    <property type="molecule type" value="Genomic_DNA"/>
</dbReference>
<proteinExistence type="predicted"/>
<name>A0A1Q2L3U1_9BACL</name>
<evidence type="ECO:0000259" key="5">
    <source>
        <dbReference type="SMART" id="SM00642"/>
    </source>
</evidence>
<dbReference type="Gene3D" id="3.20.20.80">
    <property type="entry name" value="Glycosidases"/>
    <property type="match status" value="1"/>
</dbReference>
<dbReference type="KEGG" id="pmar:B0X71_13045"/>
<gene>
    <name evidence="6" type="ORF">B0X71_13045</name>
</gene>
<keyword evidence="2" id="KW-0479">Metal-binding</keyword>
<dbReference type="InterPro" id="IPR017853">
    <property type="entry name" value="GH"/>
</dbReference>
<dbReference type="Pfam" id="PF00128">
    <property type="entry name" value="Alpha-amylase"/>
    <property type="match status" value="1"/>
</dbReference>
<evidence type="ECO:0000256" key="4">
    <source>
        <dbReference type="SAM" id="Phobius"/>
    </source>
</evidence>
<evidence type="ECO:0000313" key="7">
    <source>
        <dbReference type="Proteomes" id="UP000188184"/>
    </source>
</evidence>
<organism evidence="6 7">
    <name type="scientific">Planococcus lenghuensis</name>
    <dbReference type="NCBI Taxonomy" id="2213202"/>
    <lineage>
        <taxon>Bacteria</taxon>
        <taxon>Bacillati</taxon>
        <taxon>Bacillota</taxon>
        <taxon>Bacilli</taxon>
        <taxon>Bacillales</taxon>
        <taxon>Caryophanaceae</taxon>
        <taxon>Planococcus</taxon>
    </lineage>
</organism>
<protein>
    <submittedName>
        <fullName evidence="6">Alpha-amlyase</fullName>
    </submittedName>
</protein>
<dbReference type="GO" id="GO:0005975">
    <property type="term" value="P:carbohydrate metabolic process"/>
    <property type="evidence" value="ECO:0007669"/>
    <property type="project" value="InterPro"/>
</dbReference>
<keyword evidence="6" id="KW-0456">Lyase</keyword>
<evidence type="ECO:0000256" key="3">
    <source>
        <dbReference type="ARBA" id="ARBA00022729"/>
    </source>
</evidence>
<reference evidence="6 7" key="1">
    <citation type="submission" date="2017-02" db="EMBL/GenBank/DDBJ databases">
        <title>The complete genomic sequence of a novel cold adapted crude oil-degrading bacterium Planococcus qaidamina Y42.</title>
        <authorList>
            <person name="Yang R."/>
        </authorList>
    </citation>
    <scope>NUCLEOTIDE SEQUENCE [LARGE SCALE GENOMIC DNA]</scope>
    <source>
        <strain evidence="6 7">Y42</strain>
    </source>
</reference>
<sequence length="460" mass="52217">MTPAQAAEERTIEDETVYDILVDRFFNKEVQNDYDVDTRDANAFNGGDFAGLLENLEHVEKLGFTMLSIGPIFATDSYDGREVSDYSLLERHFGTAEELKAVIEEAHDRGIRIIVDVPTQKLSADHLWIQEYPEWATENEDGTFALNTENPDVQKALIEAFREFINTYNVDGLRLQDTDELAPEFINVFADSLKEVRPLYILSDSPLSEEAAIDLDATVLPEAEEVLREAYRTADTDTAALIDLMERSEGQLIRIDSLESSRFTAGVLESTMYPPTRWKLVFAQLLSMPGIPVVQYGSEIAVTGSGPPESHDILNLRVDEELINYIGDWTSLRNESEALRTGELEVLAADDGWFVYKRSNEEESWIIAINNTTDTQHLTIPGEVIGNSQEMRGLFESDIVRQNDEGDYQITLNRELAEAYTVMEERGLNSWYFVALALVFVLFVLFLWLVWRRGKRPAQQ</sequence>
<dbReference type="InterPro" id="IPR054174">
    <property type="entry name" value="Alpha-amylase-like_C"/>
</dbReference>
<feature type="domain" description="Glycosyl hydrolase family 13 catalytic" evidence="5">
    <location>
        <begin position="19"/>
        <end position="333"/>
    </location>
</feature>
<dbReference type="SMART" id="SM00642">
    <property type="entry name" value="Aamy"/>
    <property type="match status" value="1"/>
</dbReference>
<dbReference type="AlphaFoldDB" id="A0A1Q2L3U1"/>